<evidence type="ECO:0000313" key="3">
    <source>
        <dbReference type="Proteomes" id="UP001501265"/>
    </source>
</evidence>
<protein>
    <submittedName>
        <fullName evidence="2">Uncharacterized protein</fullName>
    </submittedName>
</protein>
<organism evidence="2 3">
    <name type="scientific">Streptomyces ziwulingensis</name>
    <dbReference type="NCBI Taxonomy" id="1045501"/>
    <lineage>
        <taxon>Bacteria</taxon>
        <taxon>Bacillati</taxon>
        <taxon>Actinomycetota</taxon>
        <taxon>Actinomycetes</taxon>
        <taxon>Kitasatosporales</taxon>
        <taxon>Streptomycetaceae</taxon>
        <taxon>Streptomyces</taxon>
    </lineage>
</organism>
<sequence length="78" mass="8160">MIAGLQQAAAQYAHALDELNAPEPQAVLTEAADQAHSSRAVREHPGRLGVRTVLPSPPAGAATDRDARTSVLWIPATP</sequence>
<evidence type="ECO:0000313" key="2">
    <source>
        <dbReference type="EMBL" id="GAA4810940.1"/>
    </source>
</evidence>
<evidence type="ECO:0000256" key="1">
    <source>
        <dbReference type="SAM" id="MobiDB-lite"/>
    </source>
</evidence>
<name>A0ABP9CLZ0_9ACTN</name>
<feature type="region of interest" description="Disordered" evidence="1">
    <location>
        <begin position="34"/>
        <end position="78"/>
    </location>
</feature>
<proteinExistence type="predicted"/>
<dbReference type="Proteomes" id="UP001501265">
    <property type="component" value="Unassembled WGS sequence"/>
</dbReference>
<dbReference type="RefSeq" id="WP_345622073.1">
    <property type="nucleotide sequence ID" value="NZ_BAABIG010000052.1"/>
</dbReference>
<comment type="caution">
    <text evidence="2">The sequence shown here is derived from an EMBL/GenBank/DDBJ whole genome shotgun (WGS) entry which is preliminary data.</text>
</comment>
<reference evidence="3" key="1">
    <citation type="journal article" date="2019" name="Int. J. Syst. Evol. Microbiol.">
        <title>The Global Catalogue of Microorganisms (GCM) 10K type strain sequencing project: providing services to taxonomists for standard genome sequencing and annotation.</title>
        <authorList>
            <consortium name="The Broad Institute Genomics Platform"/>
            <consortium name="The Broad Institute Genome Sequencing Center for Infectious Disease"/>
            <person name="Wu L."/>
            <person name="Ma J."/>
        </authorList>
    </citation>
    <scope>NUCLEOTIDE SEQUENCE [LARGE SCALE GENOMIC DNA]</scope>
    <source>
        <strain evidence="3">JCM 18081</strain>
    </source>
</reference>
<keyword evidence="3" id="KW-1185">Reference proteome</keyword>
<dbReference type="EMBL" id="BAABIG010000052">
    <property type="protein sequence ID" value="GAA4810940.1"/>
    <property type="molecule type" value="Genomic_DNA"/>
</dbReference>
<gene>
    <name evidence="2" type="ORF">GCM10023220_47220</name>
</gene>
<accession>A0ABP9CLZ0</accession>